<dbReference type="RefSeq" id="WP_183262138.1">
    <property type="nucleotide sequence ID" value="NZ_BAAAVZ010000003.1"/>
</dbReference>
<evidence type="ECO:0000256" key="1">
    <source>
        <dbReference type="SAM" id="MobiDB-lite"/>
    </source>
</evidence>
<dbReference type="EMBL" id="JACHOT010000001">
    <property type="protein sequence ID" value="MBB4650080.1"/>
    <property type="molecule type" value="Genomic_DNA"/>
</dbReference>
<name>A0ABR6L021_9HYPH</name>
<evidence type="ECO:0000313" key="2">
    <source>
        <dbReference type="EMBL" id="MBB4650080.1"/>
    </source>
</evidence>
<keyword evidence="3" id="KW-1185">Reference proteome</keyword>
<sequence>MTEFVSWNAGDAAVAGIAVRGIGLSAPAVSAGQNEYSTARARHTVARRKAQSPRPMS</sequence>
<evidence type="ECO:0000313" key="3">
    <source>
        <dbReference type="Proteomes" id="UP000539538"/>
    </source>
</evidence>
<protein>
    <submittedName>
        <fullName evidence="2">Uncharacterized protein</fullName>
    </submittedName>
</protein>
<feature type="region of interest" description="Disordered" evidence="1">
    <location>
        <begin position="33"/>
        <end position="57"/>
    </location>
</feature>
<gene>
    <name evidence="2" type="ORF">GGQ99_001802</name>
</gene>
<dbReference type="Proteomes" id="UP000539538">
    <property type="component" value="Unassembled WGS sequence"/>
</dbReference>
<organism evidence="2 3">
    <name type="scientific">Aminobacter niigataensis</name>
    <dbReference type="NCBI Taxonomy" id="83265"/>
    <lineage>
        <taxon>Bacteria</taxon>
        <taxon>Pseudomonadati</taxon>
        <taxon>Pseudomonadota</taxon>
        <taxon>Alphaproteobacteria</taxon>
        <taxon>Hyphomicrobiales</taxon>
        <taxon>Phyllobacteriaceae</taxon>
        <taxon>Aminobacter</taxon>
    </lineage>
</organism>
<reference evidence="2 3" key="1">
    <citation type="submission" date="2020-08" db="EMBL/GenBank/DDBJ databases">
        <title>Genomic Encyclopedia of Type Strains, Phase IV (KMG-IV): sequencing the most valuable type-strain genomes for metagenomic binning, comparative biology and taxonomic classification.</title>
        <authorList>
            <person name="Goeker M."/>
        </authorList>
    </citation>
    <scope>NUCLEOTIDE SEQUENCE [LARGE SCALE GENOMIC DNA]</scope>
    <source>
        <strain evidence="2 3">DSM 7050</strain>
    </source>
</reference>
<accession>A0ABR6L021</accession>
<feature type="compositionally biased region" description="Basic residues" evidence="1">
    <location>
        <begin position="40"/>
        <end position="51"/>
    </location>
</feature>
<comment type="caution">
    <text evidence="2">The sequence shown here is derived from an EMBL/GenBank/DDBJ whole genome shotgun (WGS) entry which is preliminary data.</text>
</comment>
<proteinExistence type="predicted"/>